<dbReference type="Proteomes" id="UP000078348">
    <property type="component" value="Unassembled WGS sequence"/>
</dbReference>
<evidence type="ECO:0000259" key="3">
    <source>
        <dbReference type="Pfam" id="PF26010"/>
    </source>
</evidence>
<evidence type="ECO:0000256" key="2">
    <source>
        <dbReference type="SAM" id="Phobius"/>
    </source>
</evidence>
<name>A0A196SLU2_BLAHN</name>
<dbReference type="PANTHER" id="PTHR31513">
    <property type="entry name" value="EPHRIN TYPE-B RECEPTOR"/>
    <property type="match status" value="1"/>
</dbReference>
<feature type="transmembrane region" description="Helical" evidence="2">
    <location>
        <begin position="739"/>
        <end position="762"/>
    </location>
</feature>
<evidence type="ECO:0000256" key="1">
    <source>
        <dbReference type="SAM" id="MobiDB-lite"/>
    </source>
</evidence>
<evidence type="ECO:0000313" key="5">
    <source>
        <dbReference type="Proteomes" id="UP000078348"/>
    </source>
</evidence>
<keyword evidence="4" id="KW-0808">Transferase</keyword>
<keyword evidence="5" id="KW-1185">Reference proteome</keyword>
<keyword evidence="2" id="KW-0812">Transmembrane</keyword>
<proteinExistence type="predicted"/>
<keyword evidence="2" id="KW-0472">Membrane</keyword>
<keyword evidence="4" id="KW-0418">Kinase</keyword>
<gene>
    <name evidence="4" type="ORF">AV274_0228</name>
</gene>
<sequence length="1403" mass="152048">MMENMTSISASTIVVKAYSIVLDMSSMMNASNLGSEAGPGKGDYTTGASYGGSGGRNVDDAFSYAKSREDIIGDPLNEDSSFLVGSGTGRHGGGRIMLHGRVITILGGVYANGEDANYAGSGGSGGTIILQSKEISIDQDAHVTANGGTGNPDTGGPVPNWGFAAGGGGRVFLRYELLNCANYDAISAYGGLSFGGKRGLIGGAGTISHFITQNNITSMYITMDNRNTKSPAGTPLFLMDRNITGVTVQGTAVIFTSSLLLSNDVAIGHLNRGFNMKNGRMFTLSDEFSLEIASPVISILQNSVLSSKKGVHMVCEEFKFLQSTVKFGTHFLLRCEDDVKVDGTISEEYSSDSRLMIESLGAVTVSGSLNSEFVYLLSNSSINVEGSVKSQRSDCLVETMFVDTYHSFLLNRTQFEANATHHYILLVAPSILLESKSEVGGGAIFLCARDVTVNGIIDASGVGCPSGRGYGPGHASKRPFGCAGGGGYGGRGGRGCDPAGGNGGDSYGVMTYPLVMGSGGGSVSQSGGPGGGVIVVNGEKTHILEKAMLLADGGVATAENSGGGSGGSIFVQSDWLEFHGLVQANGGNGGESGGGGGSGGRIMFVMNSTAVALGESALFTGKYSVLGGHKGNATSEWNTVARAVTAGNETSPFDGQDGTVWTSLAPCRPGYGTVFCTVCPAGTYKIATDTSFCLPCQNAPPHALYVEEGCVSELCPYRCEVGYRGQDCLTPFDEFVRQLGGPIVLTVFVVLFVLVIFVTTLITMKLNRMRLQQYEILEQSVPTAWYAQDIDRVRQKQKVNSHYLTNATLTEHVGRIYLDGANSFSDPWRVPARPPEYLLPLIFTPEYEVFRDEMNKQLRYHTLLCYLLVGATSVAFPPLAHWLLRYLRKKKAHVFENYITKGTHFFLRGPRAQALLESVKCGYDDKYSLAYIDILYLENAPVPEGITVGSPVLPLLLAISGEGTMLNPYTLDLSDVLVSSVPNCKDLLKFIDKEYKLFLLELNIYLRALPHIEVKTRSDVVEVRENMKEIMNLFHSNNPHYQYLLSAGLRLDLVVAWPNYLSLSSVQSRGSTKLSLLISSYLTPAQKSQPGGQSPAIPMMRRRDSFHQKKAKRGIRDRALYSSYRRETPSKEHYSSGDSPFAPALLNEKSSIRYEALNRRETEQTGVDSQRVQRADSLFDMDVPCQAICITQPFSVDQIQPSKSVQTVVYRFIMKRPVAPKSMSSRYLTKYALIVASLLDLLFVFLLSVSMWCADLYHTSTCSPIAVVVAFLLFPLSIVLAPLSSFVAATTYSYGFSCQAYYLLLFSLPSIVSMMFFARVTPYVGKVVMMLMVLCLLKIVEYRLLECFLAIMETKNKIEGKKKEKEFRRTFSTSDMGLNRIPSTNSIGMVIRQKYGESGEPLV</sequence>
<feature type="domain" description="DUF8003" evidence="3">
    <location>
        <begin position="665"/>
        <end position="728"/>
    </location>
</feature>
<dbReference type="CDD" id="cd00185">
    <property type="entry name" value="TNFRSF"/>
    <property type="match status" value="1"/>
</dbReference>
<dbReference type="STRING" id="478820.A0A196SLU2"/>
<keyword evidence="2" id="KW-1133">Transmembrane helix</keyword>
<feature type="compositionally biased region" description="Basic and acidic residues" evidence="1">
    <location>
        <begin position="1114"/>
        <end position="1135"/>
    </location>
</feature>
<dbReference type="EMBL" id="LXWW01000010">
    <property type="protein sequence ID" value="OAO18030.1"/>
    <property type="molecule type" value="Genomic_DNA"/>
</dbReference>
<dbReference type="GO" id="GO:0016301">
    <property type="term" value="F:kinase activity"/>
    <property type="evidence" value="ECO:0007669"/>
    <property type="project" value="UniProtKB-KW"/>
</dbReference>
<feature type="region of interest" description="Disordered" evidence="1">
    <location>
        <begin position="1105"/>
        <end position="1143"/>
    </location>
</feature>
<feature type="transmembrane region" description="Helical" evidence="2">
    <location>
        <begin position="1231"/>
        <end position="1253"/>
    </location>
</feature>
<feature type="transmembrane region" description="Helical" evidence="2">
    <location>
        <begin position="1265"/>
        <end position="1288"/>
    </location>
</feature>
<dbReference type="PANTHER" id="PTHR31513:SF2">
    <property type="entry name" value="MRAZ"/>
    <property type="match status" value="1"/>
</dbReference>
<feature type="transmembrane region" description="Helical" evidence="2">
    <location>
        <begin position="1300"/>
        <end position="1320"/>
    </location>
</feature>
<dbReference type="OrthoDB" id="122018at2759"/>
<accession>A0A196SLU2</accession>
<reference evidence="4 5" key="1">
    <citation type="submission" date="2016-05" db="EMBL/GenBank/DDBJ databases">
        <title>Nuclear genome of Blastocystis sp. subtype 1 NandII.</title>
        <authorList>
            <person name="Gentekaki E."/>
            <person name="Curtis B."/>
            <person name="Stairs C."/>
            <person name="Eme L."/>
            <person name="Herman E."/>
            <person name="Klimes V."/>
            <person name="Arias M.C."/>
            <person name="Elias M."/>
            <person name="Hilliou F."/>
            <person name="Klute M."/>
            <person name="Malik S.-B."/>
            <person name="Pightling A."/>
            <person name="Rachubinski R."/>
            <person name="Salas D."/>
            <person name="Schlacht A."/>
            <person name="Suga H."/>
            <person name="Archibald J."/>
            <person name="Ball S.G."/>
            <person name="Clark G."/>
            <person name="Dacks J."/>
            <person name="Van Der Giezen M."/>
            <person name="Tsaousis A."/>
            <person name="Roger A."/>
        </authorList>
    </citation>
    <scope>NUCLEOTIDE SEQUENCE [LARGE SCALE GENOMIC DNA]</scope>
    <source>
        <strain evidence="5">ATCC 50177 / NandII</strain>
    </source>
</reference>
<protein>
    <submittedName>
        <fullName evidence="4">Nucleoside diphosphate kinase</fullName>
    </submittedName>
</protein>
<comment type="caution">
    <text evidence="4">The sequence shown here is derived from an EMBL/GenBank/DDBJ whole genome shotgun (WGS) entry which is preliminary data.</text>
</comment>
<feature type="transmembrane region" description="Helical" evidence="2">
    <location>
        <begin position="863"/>
        <end position="884"/>
    </location>
</feature>
<evidence type="ECO:0000313" key="4">
    <source>
        <dbReference type="EMBL" id="OAO18030.1"/>
    </source>
</evidence>
<dbReference type="Pfam" id="PF26010">
    <property type="entry name" value="DUF8003"/>
    <property type="match status" value="1"/>
</dbReference>
<organism evidence="4 5">
    <name type="scientific">Blastocystis sp. subtype 1 (strain ATCC 50177 / NandII)</name>
    <dbReference type="NCBI Taxonomy" id="478820"/>
    <lineage>
        <taxon>Eukaryota</taxon>
        <taxon>Sar</taxon>
        <taxon>Stramenopiles</taxon>
        <taxon>Bigyra</taxon>
        <taxon>Opalozoa</taxon>
        <taxon>Opalinata</taxon>
        <taxon>Blastocystidae</taxon>
        <taxon>Blastocystis</taxon>
    </lineage>
</organism>
<dbReference type="InterPro" id="IPR058316">
    <property type="entry name" value="DUF8003"/>
</dbReference>